<reference evidence="2 3" key="1">
    <citation type="submission" date="2019-02" db="EMBL/GenBank/DDBJ databases">
        <title>Comparative genomic analysis of the Hafnia genus genomes.</title>
        <authorList>
            <person name="Zhiqiu Y."/>
            <person name="Chao Y."/>
            <person name="Yuhui D."/>
            <person name="Di H."/>
            <person name="Bin L."/>
        </authorList>
    </citation>
    <scope>NUCLEOTIDE SEQUENCE [LARGE SCALE GENOMIC DNA]</scope>
    <source>
        <strain evidence="2 3">PCM_1210</strain>
    </source>
</reference>
<feature type="transmembrane region" description="Helical" evidence="1">
    <location>
        <begin position="28"/>
        <end position="46"/>
    </location>
</feature>
<dbReference type="AlphaFoldDB" id="A0ABD7PZ94"/>
<accession>A0ABD7PZ94</accession>
<keyword evidence="1" id="KW-0812">Transmembrane</keyword>
<organism evidence="2 3">
    <name type="scientific">Hafnia alvei</name>
    <dbReference type="NCBI Taxonomy" id="569"/>
    <lineage>
        <taxon>Bacteria</taxon>
        <taxon>Pseudomonadati</taxon>
        <taxon>Pseudomonadota</taxon>
        <taxon>Gammaproteobacteria</taxon>
        <taxon>Enterobacterales</taxon>
        <taxon>Hafniaceae</taxon>
        <taxon>Hafnia</taxon>
    </lineage>
</organism>
<dbReference type="EMBL" id="SITJ01000077">
    <property type="protein sequence ID" value="TBL65698.1"/>
    <property type="molecule type" value="Genomic_DNA"/>
</dbReference>
<dbReference type="Proteomes" id="UP000291600">
    <property type="component" value="Unassembled WGS sequence"/>
</dbReference>
<feature type="transmembrane region" description="Helical" evidence="1">
    <location>
        <begin position="7"/>
        <end position="22"/>
    </location>
</feature>
<sequence>MEKITTFISYCLAVFLAWLGGLNVQEVAFLSGTVLGFGTFFVNWYYRRKTFQLFKDKTDALSKDIYEQLNR</sequence>
<dbReference type="InterPro" id="IPR032118">
    <property type="entry name" value="Phage_holin_HP1"/>
</dbReference>
<proteinExistence type="predicted"/>
<dbReference type="GeneID" id="56891252"/>
<evidence type="ECO:0000313" key="3">
    <source>
        <dbReference type="Proteomes" id="UP000291600"/>
    </source>
</evidence>
<dbReference type="Pfam" id="PF16080">
    <property type="entry name" value="Phage_holin_2_3"/>
    <property type="match status" value="1"/>
</dbReference>
<gene>
    <name evidence="2" type="ORF">EYY96_19190</name>
</gene>
<keyword evidence="1" id="KW-1133">Transmembrane helix</keyword>
<dbReference type="RefSeq" id="WP_046358755.1">
    <property type="nucleotide sequence ID" value="NZ_CAMLAG010000053.1"/>
</dbReference>
<comment type="caution">
    <text evidence="2">The sequence shown here is derived from an EMBL/GenBank/DDBJ whole genome shotgun (WGS) entry which is preliminary data.</text>
</comment>
<evidence type="ECO:0000313" key="2">
    <source>
        <dbReference type="EMBL" id="TBL65698.1"/>
    </source>
</evidence>
<evidence type="ECO:0000256" key="1">
    <source>
        <dbReference type="SAM" id="Phobius"/>
    </source>
</evidence>
<evidence type="ECO:0008006" key="4">
    <source>
        <dbReference type="Google" id="ProtNLM"/>
    </source>
</evidence>
<protein>
    <recommendedName>
        <fullName evidence="4">Primosomal protein</fullName>
    </recommendedName>
</protein>
<name>A0ABD7PZ94_HAFAL</name>
<keyword evidence="1" id="KW-0472">Membrane</keyword>